<reference evidence="4 5" key="1">
    <citation type="journal article" date="2008" name="J. Bacteriol.">
        <title>Insights into the environmental resistance gene pool from the genome sequence of the multidrug-resistant environmental isolate Escherichia coli SMS-3-5.</title>
        <authorList>
            <person name="Fricke W.F."/>
            <person name="Wright M.S."/>
            <person name="Lindell A.H."/>
            <person name="Harkins D.M."/>
            <person name="Baker-Austin C."/>
            <person name="Ravel J."/>
            <person name="Stepanauskas R."/>
        </authorList>
    </citation>
    <scope>NUCLEOTIDE SEQUENCE [LARGE SCALE GENOMIC DNA]</scope>
    <source>
        <strain evidence="5">SMS-3-5 / SECEC</strain>
    </source>
</reference>
<evidence type="ECO:0000256" key="1">
    <source>
        <dbReference type="SAM" id="Coils"/>
    </source>
</evidence>
<feature type="compositionally biased region" description="Low complexity" evidence="2">
    <location>
        <begin position="278"/>
        <end position="287"/>
    </location>
</feature>
<proteinExistence type="predicted"/>
<dbReference type="InterPro" id="IPR008969">
    <property type="entry name" value="CarboxyPept-like_regulatory"/>
</dbReference>
<evidence type="ECO:0000259" key="3">
    <source>
        <dbReference type="Pfam" id="PF08400"/>
    </source>
</evidence>
<name>B1LQM9_ECOSM</name>
<feature type="region of interest" description="Disordered" evidence="2">
    <location>
        <begin position="137"/>
        <end position="214"/>
    </location>
</feature>
<dbReference type="KEGG" id="ecm:EcSMS35_1206"/>
<dbReference type="Proteomes" id="UP000007011">
    <property type="component" value="Chromosome"/>
</dbReference>
<dbReference type="InterPro" id="IPR013609">
    <property type="entry name" value="Stf-like_N"/>
</dbReference>
<dbReference type="PANTHER" id="PTHR15048:SF0">
    <property type="entry name" value="STARCH-BINDING DOMAIN-CONTAINING PROTEIN 1"/>
    <property type="match status" value="1"/>
</dbReference>
<feature type="region of interest" description="Disordered" evidence="2">
    <location>
        <begin position="304"/>
        <end position="333"/>
    </location>
</feature>
<evidence type="ECO:0000256" key="2">
    <source>
        <dbReference type="SAM" id="MobiDB-lite"/>
    </source>
</evidence>
<dbReference type="AlphaFoldDB" id="B1LQM9"/>
<dbReference type="Gene3D" id="2.60.40.1120">
    <property type="entry name" value="Carboxypeptidase-like, regulatory domain"/>
    <property type="match status" value="1"/>
</dbReference>
<organism evidence="4 5">
    <name type="scientific">Escherichia coli (strain SMS-3-5 / SECEC)</name>
    <dbReference type="NCBI Taxonomy" id="439855"/>
    <lineage>
        <taxon>Bacteria</taxon>
        <taxon>Pseudomonadati</taxon>
        <taxon>Pseudomonadota</taxon>
        <taxon>Gammaproteobacteria</taxon>
        <taxon>Enterobacterales</taxon>
        <taxon>Enterobacteriaceae</taxon>
        <taxon>Escherichia</taxon>
    </lineage>
</organism>
<dbReference type="EMBL" id="CP000970">
    <property type="protein sequence ID" value="ACB15779.1"/>
    <property type="molecule type" value="Genomic_DNA"/>
</dbReference>
<keyword evidence="1" id="KW-0175">Coiled coil</keyword>
<feature type="coiled-coil region" evidence="1">
    <location>
        <begin position="104"/>
        <end position="131"/>
    </location>
</feature>
<dbReference type="HOGENOM" id="CLU_014979_2_0_6"/>
<evidence type="ECO:0000313" key="5">
    <source>
        <dbReference type="Proteomes" id="UP000007011"/>
    </source>
</evidence>
<feature type="region of interest" description="Disordered" evidence="2">
    <location>
        <begin position="244"/>
        <end position="287"/>
    </location>
</feature>
<feature type="domain" description="Lambda-like tail fibre protein N-terminal" evidence="3">
    <location>
        <begin position="3"/>
        <end position="132"/>
    </location>
</feature>
<protein>
    <submittedName>
        <fullName evidence="4">Prophage side tail fiber protein</fullName>
    </submittedName>
</protein>
<dbReference type="SUPFAM" id="SSF49464">
    <property type="entry name" value="Carboxypeptidase regulatory domain-like"/>
    <property type="match status" value="1"/>
</dbReference>
<gene>
    <name evidence="4" type="ordered locus">EcSMS35_1206</name>
</gene>
<dbReference type="Pfam" id="PF08400">
    <property type="entry name" value="phage_tail_N"/>
    <property type="match status" value="1"/>
</dbReference>
<dbReference type="GO" id="GO:0016020">
    <property type="term" value="C:membrane"/>
    <property type="evidence" value="ECO:0007669"/>
    <property type="project" value="TreeGrafter"/>
</dbReference>
<sequence>MAAVKISGVLKDGAGKPIQNCTIQLKAKRNSTTVLVNTVASENPDEAGRYSMDVEYGQYSVTLLVEGFPPSHAGTITVYEGSRPGTLNDFLGAMTEDDVMPEALRRFEAMVEEAARNAEAASQSAAAAKKSETAAASSKNAAKTSETNAANSAQAAATSQTASANSATAAKKSETNAKNSETAAKTSETNAKSSQTAAKTSETNAKASETAAKNSQVAAAQSESAAAGSATSAAGSATAAANSQKAAKTSETNAKSSQTAAKTSETNAKASETAAKNSQDAAAQSESAAAGSASAAASSATASANSQKAAKTSETNAKASETAAANSAKASAASQTAAKASEDAAREYASQAAEPYKQVLQPLPDVWIPFNDSLDMITGFSPSYKKIVIGDDEITMPGDKVVKFKRASKATYINKSGVLTEAAIDEPRFERDGLLIEGQRTNLLLNSTNPSKWNKSGNLELTEISTDSFNFTYGRFTVKDTLIDQTSAINIVTVSGSKGFDVTGDEKYVTISCRVRSDVENIRCRLRFEHHDGSTYTFLGDAYLNLSTLVIDKTGGAANRIIAKAVKDEATGWIFYQATINALDTESMIGAMVQYAPVKGSGTASGDYLDIATPQVEGGSSASSFIVTDIIASTRASDMVTVPIKNNLYNLPFTVLCEVHKNWYKTPNAAPRVFDTGGHQTGAAIILGFGRSTDYDGFPYCDIGLANRRVNENASLEKMVMGMRVKSDQSTCSVSNGRISSEKKATWSYIQNTAIIRIGGQTTAGLRHLFGHVRNFRIWHKALTDAQVGGFAPIFPDTCYHLTHYWPAAADIPVASDNPVHYADAIRYNARTPLQGSLLPLTRLV</sequence>
<accession>B1LQM9</accession>
<evidence type="ECO:0000313" key="4">
    <source>
        <dbReference type="EMBL" id="ACB15779.1"/>
    </source>
</evidence>
<feature type="compositionally biased region" description="Low complexity" evidence="2">
    <location>
        <begin position="137"/>
        <end position="170"/>
    </location>
</feature>
<feature type="compositionally biased region" description="Polar residues" evidence="2">
    <location>
        <begin position="251"/>
        <end position="277"/>
    </location>
</feature>
<feature type="compositionally biased region" description="Polar residues" evidence="2">
    <location>
        <begin position="176"/>
        <end position="214"/>
    </location>
</feature>
<dbReference type="PANTHER" id="PTHR15048">
    <property type="entry name" value="STARCH-BINDING DOMAIN-CONTAINING PROTEIN 1"/>
    <property type="match status" value="1"/>
</dbReference>